<dbReference type="EMBL" id="QZAA01000131">
    <property type="protein sequence ID" value="RQD76119.1"/>
    <property type="molecule type" value="Genomic_DNA"/>
</dbReference>
<evidence type="ECO:0000256" key="8">
    <source>
        <dbReference type="ARBA" id="ARBA00032386"/>
    </source>
</evidence>
<keyword evidence="7" id="KW-0067">ATP-binding</keyword>
<organism evidence="9 10">
    <name type="scientific">Candidatus Syntrophonatronum acetioxidans</name>
    <dbReference type="NCBI Taxonomy" id="1795816"/>
    <lineage>
        <taxon>Bacteria</taxon>
        <taxon>Bacillati</taxon>
        <taxon>Bacillota</taxon>
        <taxon>Clostridia</taxon>
        <taxon>Eubacteriales</taxon>
        <taxon>Syntrophomonadaceae</taxon>
        <taxon>Candidatus Syntrophonatronum</taxon>
    </lineage>
</organism>
<dbReference type="GO" id="GO:0005524">
    <property type="term" value="F:ATP binding"/>
    <property type="evidence" value="ECO:0007669"/>
    <property type="project" value="UniProtKB-KW"/>
</dbReference>
<evidence type="ECO:0000256" key="7">
    <source>
        <dbReference type="ARBA" id="ARBA00022840"/>
    </source>
</evidence>
<evidence type="ECO:0000256" key="3">
    <source>
        <dbReference type="ARBA" id="ARBA00014701"/>
    </source>
</evidence>
<evidence type="ECO:0000256" key="1">
    <source>
        <dbReference type="ARBA" id="ARBA00006479"/>
    </source>
</evidence>
<dbReference type="Gene3D" id="3.30.420.40">
    <property type="match status" value="2"/>
</dbReference>
<dbReference type="PANTHER" id="PTHR18964:SF149">
    <property type="entry name" value="BIFUNCTIONAL UDP-N-ACETYLGLUCOSAMINE 2-EPIMERASE_N-ACETYLMANNOSAMINE KINASE"/>
    <property type="match status" value="1"/>
</dbReference>
<evidence type="ECO:0000256" key="2">
    <source>
        <dbReference type="ARBA" id="ARBA00012323"/>
    </source>
</evidence>
<accession>A0A424YEV3</accession>
<evidence type="ECO:0000256" key="6">
    <source>
        <dbReference type="ARBA" id="ARBA00022777"/>
    </source>
</evidence>
<dbReference type="PROSITE" id="PS01125">
    <property type="entry name" value="ROK"/>
    <property type="match status" value="1"/>
</dbReference>
<comment type="similarity">
    <text evidence="1">Belongs to the ROK (NagC/XylR) family.</text>
</comment>
<dbReference type="GO" id="GO:0006096">
    <property type="term" value="P:glycolytic process"/>
    <property type="evidence" value="ECO:0007669"/>
    <property type="project" value="InterPro"/>
</dbReference>
<keyword evidence="4" id="KW-0808">Transferase</keyword>
<dbReference type="InterPro" id="IPR043129">
    <property type="entry name" value="ATPase_NBD"/>
</dbReference>
<dbReference type="EC" id="2.7.1.2" evidence="2"/>
<dbReference type="InterPro" id="IPR004654">
    <property type="entry name" value="ROK_glcA"/>
</dbReference>
<dbReference type="InterPro" id="IPR049874">
    <property type="entry name" value="ROK_cs"/>
</dbReference>
<dbReference type="Proteomes" id="UP000285138">
    <property type="component" value="Unassembled WGS sequence"/>
</dbReference>
<name>A0A424YEV3_9FIRM</name>
<dbReference type="GO" id="GO:0005737">
    <property type="term" value="C:cytoplasm"/>
    <property type="evidence" value="ECO:0007669"/>
    <property type="project" value="InterPro"/>
</dbReference>
<gene>
    <name evidence="9" type="ORF">D5R97_05110</name>
</gene>
<evidence type="ECO:0000256" key="5">
    <source>
        <dbReference type="ARBA" id="ARBA00022741"/>
    </source>
</evidence>
<evidence type="ECO:0000313" key="10">
    <source>
        <dbReference type="Proteomes" id="UP000285138"/>
    </source>
</evidence>
<evidence type="ECO:0000256" key="4">
    <source>
        <dbReference type="ARBA" id="ARBA00022679"/>
    </source>
</evidence>
<comment type="caution">
    <text evidence="9">The sequence shown here is derived from an EMBL/GenBank/DDBJ whole genome shotgun (WGS) entry which is preliminary data.</text>
</comment>
<dbReference type="Pfam" id="PF00480">
    <property type="entry name" value="ROK"/>
    <property type="match status" value="1"/>
</dbReference>
<dbReference type="SUPFAM" id="SSF53067">
    <property type="entry name" value="Actin-like ATPase domain"/>
    <property type="match status" value="1"/>
</dbReference>
<dbReference type="NCBIfam" id="TIGR00744">
    <property type="entry name" value="ROK_glcA_fam"/>
    <property type="match status" value="1"/>
</dbReference>
<keyword evidence="6" id="KW-0418">Kinase</keyword>
<dbReference type="PANTHER" id="PTHR18964">
    <property type="entry name" value="ROK (REPRESSOR, ORF, KINASE) FAMILY"/>
    <property type="match status" value="1"/>
</dbReference>
<keyword evidence="5" id="KW-0547">Nucleotide-binding</keyword>
<evidence type="ECO:0000313" key="9">
    <source>
        <dbReference type="EMBL" id="RQD76119.1"/>
    </source>
</evidence>
<proteinExistence type="inferred from homology"/>
<dbReference type="GO" id="GO:0004340">
    <property type="term" value="F:glucokinase activity"/>
    <property type="evidence" value="ECO:0007669"/>
    <property type="project" value="UniProtKB-EC"/>
</dbReference>
<protein>
    <recommendedName>
        <fullName evidence="3">Glucokinase</fullName>
        <ecNumber evidence="2">2.7.1.2</ecNumber>
    </recommendedName>
    <alternativeName>
        <fullName evidence="8">Glucose kinase</fullName>
    </alternativeName>
</protein>
<dbReference type="InterPro" id="IPR000600">
    <property type="entry name" value="ROK"/>
</dbReference>
<dbReference type="AlphaFoldDB" id="A0A424YEV3"/>
<reference evidence="9 10" key="1">
    <citation type="submission" date="2018-08" db="EMBL/GenBank/DDBJ databases">
        <title>The metabolism and importance of syntrophic acetate oxidation coupled to methane or sulfide production in haloalkaline environments.</title>
        <authorList>
            <person name="Timmers P.H.A."/>
            <person name="Vavourakis C.D."/>
            <person name="Sorokin D.Y."/>
            <person name="Sinninghe Damste J.S."/>
            <person name="Muyzer G."/>
            <person name="Stams A.J.M."/>
            <person name="Plugge C.M."/>
        </authorList>
    </citation>
    <scope>NUCLEOTIDE SEQUENCE [LARGE SCALE GENOMIC DNA]</scope>
    <source>
        <strain evidence="9">MSAO_Bac1</strain>
    </source>
</reference>
<sequence length="329" mass="35149">MAGSKEKPYLIGIDLGGTKILTVAADQKGKILLRKKEETRAREGPQVVIGQIADSVEEVLQLARINKEEVLAAGICAAGFYNFQKGLIMESPNLAKWKGVPLGKLLKEKINLPLFVENDANAAAYGEYLRGAGQGKNHLIYITVSTGIGGGIISHGEIYRGAEGYAGEIGHITMELEGPTCKCGNRGCLETLASGTAIARQAREALALGMPTRMPQVAAMENREEVTARHVFTAAEMGDQVAQEIVNRSIEYLGAGLGTLAHLFNPEAFVIGGGVSLSGDSLFTPLREVFYRRAPGPVSEKVEILPARLREEAGIQGILLLAAQAYTHP</sequence>